<accession>A0A1B0G1P7</accession>
<evidence type="ECO:0000313" key="2">
    <source>
        <dbReference type="EnsemblMetazoa" id="GMOY007209-PA"/>
    </source>
</evidence>
<dbReference type="Proteomes" id="UP000092444">
    <property type="component" value="Unassembled WGS sequence"/>
</dbReference>
<protein>
    <submittedName>
        <fullName evidence="2">Uncharacterized protein</fullName>
    </submittedName>
</protein>
<reference evidence="2" key="1">
    <citation type="submission" date="2020-05" db="UniProtKB">
        <authorList>
            <consortium name="EnsemblMetazoa"/>
        </authorList>
    </citation>
    <scope>IDENTIFICATION</scope>
    <source>
        <strain evidence="2">Yale</strain>
    </source>
</reference>
<evidence type="ECO:0000256" key="1">
    <source>
        <dbReference type="SAM" id="MobiDB-lite"/>
    </source>
</evidence>
<evidence type="ECO:0000313" key="3">
    <source>
        <dbReference type="Proteomes" id="UP000092444"/>
    </source>
</evidence>
<dbReference type="AlphaFoldDB" id="A0A1B0G1P7"/>
<feature type="compositionally biased region" description="Polar residues" evidence="1">
    <location>
        <begin position="274"/>
        <end position="286"/>
    </location>
</feature>
<dbReference type="EMBL" id="CCAG010012825">
    <property type="status" value="NOT_ANNOTATED_CDS"/>
    <property type="molecule type" value="Genomic_DNA"/>
</dbReference>
<dbReference type="EnsemblMetazoa" id="GMOY007209-RA">
    <property type="protein sequence ID" value="GMOY007209-PA"/>
    <property type="gene ID" value="GMOY007209"/>
</dbReference>
<feature type="region of interest" description="Disordered" evidence="1">
    <location>
        <begin position="265"/>
        <end position="286"/>
    </location>
</feature>
<proteinExistence type="predicted"/>
<sequence>MPSSSSASSVGCLIIEPQLFASAASFKKELTNSATYISTSNFNNYNNINHQVNPTTTTAIRFNPALITKIRRVQPSPKSSAINLTAKIRKTFDPEATAILQANRDLDANTLINNNETSDRCYDDIGKDGTYNVNETSVSSNQCKTGISKNYHWAEDDNDLFLSISTQGYSKNLVLRESNVALGLQKASGDRAELREGKNAVGVNEIIIENELEDVKNKMHQGEADKVNNPIYQVNGWASGDLPWHNYLGLQGKLKPTGTIILQDSAKQEKTHQTGDTNVQADQPPN</sequence>
<keyword evidence="3" id="KW-1185">Reference proteome</keyword>
<organism evidence="2 3">
    <name type="scientific">Glossina morsitans morsitans</name>
    <name type="common">Savannah tsetse fly</name>
    <dbReference type="NCBI Taxonomy" id="37546"/>
    <lineage>
        <taxon>Eukaryota</taxon>
        <taxon>Metazoa</taxon>
        <taxon>Ecdysozoa</taxon>
        <taxon>Arthropoda</taxon>
        <taxon>Hexapoda</taxon>
        <taxon>Insecta</taxon>
        <taxon>Pterygota</taxon>
        <taxon>Neoptera</taxon>
        <taxon>Endopterygota</taxon>
        <taxon>Diptera</taxon>
        <taxon>Brachycera</taxon>
        <taxon>Muscomorpha</taxon>
        <taxon>Hippoboscoidea</taxon>
        <taxon>Glossinidae</taxon>
        <taxon>Glossina</taxon>
    </lineage>
</organism>
<name>A0A1B0G1P7_GLOMM</name>